<sequence length="279" mass="30796">MPTKKKKKKEDEAIDELEGLVAGNSTAKALLSLSKLKKASLWQILAVLVSTGILGTGTFKGAYEQGVDWGWWGERIGKAEQLNRVASEKFVGVSPNAAAIVLGCKPNEECPVGADDHRLEVKVFPGNMVMIQLTVKKEVGIYTRRVWLTPIPIDEYLEKNIKTSYYPPFIETAYAEEEKKKPKATCIVDRQERKSTYKDKKAIEVTIIYGDGCTTTHLEDMTSGESIDGTLKKDCSKPAPKQAEKDVVDDVVGILIDVVLFPVELLKPLLPSGEDSPKK</sequence>
<name>A0A0F9Y195_9ZZZZ</name>
<proteinExistence type="predicted"/>
<protein>
    <submittedName>
        <fullName evidence="1">Uncharacterized protein</fullName>
    </submittedName>
</protein>
<dbReference type="EMBL" id="LAZR01000051">
    <property type="protein sequence ID" value="KKN98428.1"/>
    <property type="molecule type" value="Genomic_DNA"/>
</dbReference>
<comment type="caution">
    <text evidence="1">The sequence shown here is derived from an EMBL/GenBank/DDBJ whole genome shotgun (WGS) entry which is preliminary data.</text>
</comment>
<gene>
    <name evidence="1" type="ORF">LCGC14_0145200</name>
</gene>
<reference evidence="1" key="1">
    <citation type="journal article" date="2015" name="Nature">
        <title>Complex archaea that bridge the gap between prokaryotes and eukaryotes.</title>
        <authorList>
            <person name="Spang A."/>
            <person name="Saw J.H."/>
            <person name="Jorgensen S.L."/>
            <person name="Zaremba-Niedzwiedzka K."/>
            <person name="Martijn J."/>
            <person name="Lind A.E."/>
            <person name="van Eijk R."/>
            <person name="Schleper C."/>
            <person name="Guy L."/>
            <person name="Ettema T.J."/>
        </authorList>
    </citation>
    <scope>NUCLEOTIDE SEQUENCE</scope>
</reference>
<dbReference type="AlphaFoldDB" id="A0A0F9Y195"/>
<accession>A0A0F9Y195</accession>
<evidence type="ECO:0000313" key="1">
    <source>
        <dbReference type="EMBL" id="KKN98428.1"/>
    </source>
</evidence>
<organism evidence="1">
    <name type="scientific">marine sediment metagenome</name>
    <dbReference type="NCBI Taxonomy" id="412755"/>
    <lineage>
        <taxon>unclassified sequences</taxon>
        <taxon>metagenomes</taxon>
        <taxon>ecological metagenomes</taxon>
    </lineage>
</organism>